<evidence type="ECO:0000313" key="1">
    <source>
        <dbReference type="EMBL" id="PWI32906.1"/>
    </source>
</evidence>
<dbReference type="Proteomes" id="UP000245362">
    <property type="component" value="Unassembled WGS sequence"/>
</dbReference>
<comment type="caution">
    <text evidence="1">The sequence shown here is derived from an EMBL/GenBank/DDBJ whole genome shotgun (WGS) entry which is preliminary data.</text>
</comment>
<organism evidence="1 2">
    <name type="scientific">Vibrio albus</name>
    <dbReference type="NCBI Taxonomy" id="2200953"/>
    <lineage>
        <taxon>Bacteria</taxon>
        <taxon>Pseudomonadati</taxon>
        <taxon>Pseudomonadota</taxon>
        <taxon>Gammaproteobacteria</taxon>
        <taxon>Vibrionales</taxon>
        <taxon>Vibrionaceae</taxon>
        <taxon>Vibrio</taxon>
    </lineage>
</organism>
<evidence type="ECO:0000313" key="2">
    <source>
        <dbReference type="Proteomes" id="UP000245362"/>
    </source>
</evidence>
<dbReference type="SUPFAM" id="SSF52540">
    <property type="entry name" value="P-loop containing nucleoside triphosphate hydrolases"/>
    <property type="match status" value="1"/>
</dbReference>
<dbReference type="EMBL" id="QFWT01000007">
    <property type="protein sequence ID" value="PWI32906.1"/>
    <property type="molecule type" value="Genomic_DNA"/>
</dbReference>
<keyword evidence="2" id="KW-1185">Reference proteome</keyword>
<dbReference type="AlphaFoldDB" id="A0A2U3B7Y0"/>
<protein>
    <recommendedName>
        <fullName evidence="3">ATPase domain-containing protein</fullName>
    </recommendedName>
</protein>
<evidence type="ECO:0008006" key="3">
    <source>
        <dbReference type="Google" id="ProtNLM"/>
    </source>
</evidence>
<sequence>MLLVYRHDIFLRDENLPFFVQIEGHDKELLSKRVICFRMAILFVVSCVKLSTTILFCGIIDNTIYQRSTTMDIWHYPRTQLATFILNGMDKGLLQRVSIFAPRKRGKTQFIQKDIIPMARELGVLPIYVDFWMQKDDPEGIFIKSVIDACERNEGFLHKLGKALNFKKLGFSAAGGKVEVERSQGELRADLFAVFQRLNELDMPVLLLLDEVQHLATRKEFDSFTAALRSFVVNREDNNVKCIFTGSSREGLSRLFKDNKAPFYNSSQTQIFEELDMDFVEFELAAFKNVTGGVELDKHKALEILIKQNRAPARFVEMLKNMALNMVHDLDIGVHRYDVDRIESEDHFSKTYEQLKPIEVAILKLVAANESKGLYTKAGLDKVKAFTGDPETDVTKWSVKNAVTRLKSLELIYSPERGKLEIENHDFRDYILEK</sequence>
<dbReference type="PANTHER" id="PTHR34301">
    <property type="entry name" value="DNA-BINDING PROTEIN-RELATED"/>
    <property type="match status" value="1"/>
</dbReference>
<dbReference type="Gene3D" id="3.40.50.300">
    <property type="entry name" value="P-loop containing nucleotide triphosphate hydrolases"/>
    <property type="match status" value="1"/>
</dbReference>
<accession>A0A2U3B7Y0</accession>
<gene>
    <name evidence="1" type="ORF">DI392_13915</name>
</gene>
<proteinExistence type="predicted"/>
<name>A0A2U3B7Y0_9VIBR</name>
<dbReference type="InterPro" id="IPR027417">
    <property type="entry name" value="P-loop_NTPase"/>
</dbReference>
<reference evidence="1 2" key="1">
    <citation type="submission" date="2018-05" db="EMBL/GenBank/DDBJ databases">
        <title>Vibrio limimaris sp. nov., isolated from marine sediment.</title>
        <authorList>
            <person name="Li C.-M."/>
        </authorList>
    </citation>
    <scope>NUCLEOTIDE SEQUENCE [LARGE SCALE GENOMIC DNA]</scope>
    <source>
        <strain evidence="1 2">E4404</strain>
    </source>
</reference>
<dbReference type="PANTHER" id="PTHR34301:SF8">
    <property type="entry name" value="ATPASE DOMAIN-CONTAINING PROTEIN"/>
    <property type="match status" value="1"/>
</dbReference>